<dbReference type="AlphaFoldDB" id="A0A8H5HT35"/>
<accession>A0A8H5HT35</accession>
<organism evidence="7 8">
    <name type="scientific">Collybiopsis confluens</name>
    <dbReference type="NCBI Taxonomy" id="2823264"/>
    <lineage>
        <taxon>Eukaryota</taxon>
        <taxon>Fungi</taxon>
        <taxon>Dikarya</taxon>
        <taxon>Basidiomycota</taxon>
        <taxon>Agaricomycotina</taxon>
        <taxon>Agaricomycetes</taxon>
        <taxon>Agaricomycetidae</taxon>
        <taxon>Agaricales</taxon>
        <taxon>Marasmiineae</taxon>
        <taxon>Omphalotaceae</taxon>
        <taxon>Collybiopsis</taxon>
    </lineage>
</organism>
<dbReference type="Proteomes" id="UP000518752">
    <property type="component" value="Unassembled WGS sequence"/>
</dbReference>
<evidence type="ECO:0000256" key="4">
    <source>
        <dbReference type="ARBA" id="ARBA00022842"/>
    </source>
</evidence>
<dbReference type="Pfam" id="PF19086">
    <property type="entry name" value="Terpene_syn_C_2"/>
    <property type="match status" value="1"/>
</dbReference>
<proteinExistence type="inferred from homology"/>
<dbReference type="EMBL" id="JAACJN010000025">
    <property type="protein sequence ID" value="KAF5388979.1"/>
    <property type="molecule type" value="Genomic_DNA"/>
</dbReference>
<dbReference type="SUPFAM" id="SSF48576">
    <property type="entry name" value="Terpenoid synthases"/>
    <property type="match status" value="1"/>
</dbReference>
<sequence length="564" mass="63641">MIVPNDGKDILYRTALSAAEAAQNGFANIVRTEAFRRLSIDIIHPLHQVLLPEPRGDRYRNAERIGEKHWVLHRVPVYAVYFTIDKTRKAIGAASNESLHRFVEQRHPLLLPLPCSLNDRYTLYEPPPPQSHHLPSLPKISIILQIFLEFIRTHLSLMASNPISTPPLESPILSFSLLPSLSDTDINSSSKIMAINTVCPNLAPAPPVSEDRPDYIILPDLVSHLCHQNGDKIAQETVDWMITNCVGLNETCRDALFGLRAGELSAFCYNSAPNHKLRVVSDFLAFLFHLLWKLTSTYFARDDISDGMMTSDNNALSDTVMNAMWFAGPDDYRPTSKQPKEEFVPGKLARDFWYRCIQDAGPGCQARFKETFELFFEAISIQAEARDTGVIPDLESYIDLRRDTSVLLTGGVSIRYGLGIDLPDFVANDPVIQALGQSTNDLVTWSNDIFSFNVEQSRGDTHNMIVILQKYHGKTIQEAVDFVGDLCKKTIDEFQMNRERVPKWGVVDGADVDEMVKIYVLGLQNWIVGALHWSFQTTRYFGTEGAKVKKSRYVKLLPVVEENK</sequence>
<comment type="similarity">
    <text evidence="2 6">Belongs to the terpene synthase family.</text>
</comment>
<dbReference type="SFLD" id="SFLDG01020">
    <property type="entry name" value="Terpene_Cyclase_Like_2"/>
    <property type="match status" value="1"/>
</dbReference>
<name>A0A8H5HT35_9AGAR</name>
<comment type="cofactor">
    <cofactor evidence="1 6">
        <name>Mg(2+)</name>
        <dbReference type="ChEBI" id="CHEBI:18420"/>
    </cofactor>
</comment>
<reference evidence="7 8" key="1">
    <citation type="journal article" date="2020" name="ISME J.">
        <title>Uncovering the hidden diversity of litter-decomposition mechanisms in mushroom-forming fungi.</title>
        <authorList>
            <person name="Floudas D."/>
            <person name="Bentzer J."/>
            <person name="Ahren D."/>
            <person name="Johansson T."/>
            <person name="Persson P."/>
            <person name="Tunlid A."/>
        </authorList>
    </citation>
    <scope>NUCLEOTIDE SEQUENCE [LARGE SCALE GENOMIC DNA]</scope>
    <source>
        <strain evidence="7 8">CBS 406.79</strain>
    </source>
</reference>
<keyword evidence="8" id="KW-1185">Reference proteome</keyword>
<dbReference type="PANTHER" id="PTHR35201">
    <property type="entry name" value="TERPENE SYNTHASE"/>
    <property type="match status" value="1"/>
</dbReference>
<dbReference type="GO" id="GO:0008299">
    <property type="term" value="P:isoprenoid biosynthetic process"/>
    <property type="evidence" value="ECO:0007669"/>
    <property type="project" value="UniProtKB-ARBA"/>
</dbReference>
<evidence type="ECO:0000256" key="6">
    <source>
        <dbReference type="RuleBase" id="RU366034"/>
    </source>
</evidence>
<keyword evidence="3 6" id="KW-0479">Metal-binding</keyword>
<evidence type="ECO:0000313" key="7">
    <source>
        <dbReference type="EMBL" id="KAF5388979.1"/>
    </source>
</evidence>
<dbReference type="PANTHER" id="PTHR35201:SF4">
    <property type="entry name" value="BETA-PINACENE SYNTHASE-RELATED"/>
    <property type="match status" value="1"/>
</dbReference>
<keyword evidence="4 6" id="KW-0460">Magnesium</keyword>
<comment type="caution">
    <text evidence="7">The sequence shown here is derived from an EMBL/GenBank/DDBJ whole genome shotgun (WGS) entry which is preliminary data.</text>
</comment>
<dbReference type="GO" id="GO:0046872">
    <property type="term" value="F:metal ion binding"/>
    <property type="evidence" value="ECO:0007669"/>
    <property type="project" value="UniProtKB-KW"/>
</dbReference>
<evidence type="ECO:0000256" key="3">
    <source>
        <dbReference type="ARBA" id="ARBA00022723"/>
    </source>
</evidence>
<keyword evidence="5 6" id="KW-0456">Lyase</keyword>
<evidence type="ECO:0000256" key="2">
    <source>
        <dbReference type="ARBA" id="ARBA00006333"/>
    </source>
</evidence>
<evidence type="ECO:0000256" key="1">
    <source>
        <dbReference type="ARBA" id="ARBA00001946"/>
    </source>
</evidence>
<dbReference type="Gene3D" id="1.10.600.10">
    <property type="entry name" value="Farnesyl Diphosphate Synthase"/>
    <property type="match status" value="1"/>
</dbReference>
<dbReference type="EC" id="4.2.3.-" evidence="6"/>
<dbReference type="InterPro" id="IPR008949">
    <property type="entry name" value="Isoprenoid_synthase_dom_sf"/>
</dbReference>
<protein>
    <recommendedName>
        <fullName evidence="6">Terpene synthase</fullName>
        <ecNumber evidence="6">4.2.3.-</ecNumber>
    </recommendedName>
</protein>
<dbReference type="OrthoDB" id="2861623at2759"/>
<gene>
    <name evidence="7" type="ORF">D9757_005063</name>
</gene>
<evidence type="ECO:0000313" key="8">
    <source>
        <dbReference type="Proteomes" id="UP000518752"/>
    </source>
</evidence>
<dbReference type="GO" id="GO:0010333">
    <property type="term" value="F:terpene synthase activity"/>
    <property type="evidence" value="ECO:0007669"/>
    <property type="project" value="InterPro"/>
</dbReference>
<dbReference type="SFLD" id="SFLDS00005">
    <property type="entry name" value="Isoprenoid_Synthase_Type_I"/>
    <property type="match status" value="1"/>
</dbReference>
<dbReference type="InterPro" id="IPR034686">
    <property type="entry name" value="Terpene_cyclase-like_2"/>
</dbReference>
<evidence type="ECO:0000256" key="5">
    <source>
        <dbReference type="ARBA" id="ARBA00023239"/>
    </source>
</evidence>